<dbReference type="InterPro" id="IPR050238">
    <property type="entry name" value="DNA_Rep/Repair_Clamp_Loader"/>
</dbReference>
<dbReference type="NCBIfam" id="TIGR00678">
    <property type="entry name" value="holB"/>
    <property type="match status" value="1"/>
</dbReference>
<dbReference type="GO" id="GO:0003887">
    <property type="term" value="F:DNA-directed DNA polymerase activity"/>
    <property type="evidence" value="ECO:0007669"/>
    <property type="project" value="UniProtKB-KW"/>
</dbReference>
<dbReference type="Pfam" id="PF13177">
    <property type="entry name" value="DNA_pol3_delta2"/>
    <property type="match status" value="1"/>
</dbReference>
<dbReference type="PANTHER" id="PTHR11669:SF8">
    <property type="entry name" value="DNA POLYMERASE III SUBUNIT DELTA"/>
    <property type="match status" value="1"/>
</dbReference>
<proteinExistence type="predicted"/>
<keyword evidence="2" id="KW-0239">DNA-directed DNA polymerase</keyword>
<keyword evidence="4" id="KW-0548">Nucleotidyltransferase</keyword>
<dbReference type="EMBL" id="JACFXU010000013">
    <property type="protein sequence ID" value="MBA6412184.1"/>
    <property type="molecule type" value="Genomic_DNA"/>
</dbReference>
<dbReference type="GO" id="GO:0009360">
    <property type="term" value="C:DNA polymerase III complex"/>
    <property type="evidence" value="ECO:0007669"/>
    <property type="project" value="TreeGrafter"/>
</dbReference>
<evidence type="ECO:0000256" key="3">
    <source>
        <dbReference type="ARBA" id="ARBA00049244"/>
    </source>
</evidence>
<dbReference type="AlphaFoldDB" id="A0A7W2TUK6"/>
<gene>
    <name evidence="4" type="primary">holB</name>
    <name evidence="4" type="ORF">H2508_03580</name>
</gene>
<comment type="catalytic activity">
    <reaction evidence="3">
        <text>DNA(n) + a 2'-deoxyribonucleoside 5'-triphosphate = DNA(n+1) + diphosphate</text>
        <dbReference type="Rhea" id="RHEA:22508"/>
        <dbReference type="Rhea" id="RHEA-COMP:17339"/>
        <dbReference type="Rhea" id="RHEA-COMP:17340"/>
        <dbReference type="ChEBI" id="CHEBI:33019"/>
        <dbReference type="ChEBI" id="CHEBI:61560"/>
        <dbReference type="ChEBI" id="CHEBI:173112"/>
        <dbReference type="EC" id="2.7.7.7"/>
    </reaction>
</comment>
<dbReference type="InterPro" id="IPR004622">
    <property type="entry name" value="DNA_pol_HolB"/>
</dbReference>
<organism evidence="4 5">
    <name type="scientific">Sediminihaliea albiluteola</name>
    <dbReference type="NCBI Taxonomy" id="2758564"/>
    <lineage>
        <taxon>Bacteria</taxon>
        <taxon>Pseudomonadati</taxon>
        <taxon>Pseudomonadota</taxon>
        <taxon>Gammaproteobacteria</taxon>
        <taxon>Cellvibrionales</taxon>
        <taxon>Halieaceae</taxon>
        <taxon>Sediminihaliea</taxon>
    </lineage>
</organism>
<evidence type="ECO:0000313" key="5">
    <source>
        <dbReference type="Proteomes" id="UP000539350"/>
    </source>
</evidence>
<keyword evidence="4" id="KW-0808">Transferase</keyword>
<name>A0A7W2TUK6_9GAMM</name>
<dbReference type="EC" id="2.7.7.7" evidence="1"/>
<dbReference type="Proteomes" id="UP000539350">
    <property type="component" value="Unassembled WGS sequence"/>
</dbReference>
<protein>
    <recommendedName>
        <fullName evidence="1">DNA-directed DNA polymerase</fullName>
        <ecNumber evidence="1">2.7.7.7</ecNumber>
    </recommendedName>
</protein>
<reference evidence="4 5" key="1">
    <citation type="submission" date="2020-07" db="EMBL/GenBank/DDBJ databases">
        <title>Halieaceae bacterium, F7430, whole genome shotgun sequencing project.</title>
        <authorList>
            <person name="Jiang S."/>
            <person name="Liu Z.W."/>
            <person name="Du Z.J."/>
        </authorList>
    </citation>
    <scope>NUCLEOTIDE SEQUENCE [LARGE SCALE GENOMIC DNA]</scope>
    <source>
        <strain evidence="4 5">F7430</strain>
    </source>
</reference>
<dbReference type="GO" id="GO:0006261">
    <property type="term" value="P:DNA-templated DNA replication"/>
    <property type="evidence" value="ECO:0007669"/>
    <property type="project" value="TreeGrafter"/>
</dbReference>
<keyword evidence="5" id="KW-1185">Reference proteome</keyword>
<evidence type="ECO:0000256" key="1">
    <source>
        <dbReference type="ARBA" id="ARBA00012417"/>
    </source>
</evidence>
<comment type="caution">
    <text evidence="4">The sequence shown here is derived from an EMBL/GenBank/DDBJ whole genome shotgun (WGS) entry which is preliminary data.</text>
</comment>
<dbReference type="RefSeq" id="WP_182169000.1">
    <property type="nucleotide sequence ID" value="NZ_JACFXU010000013.1"/>
</dbReference>
<accession>A0A7W2TUK6</accession>
<dbReference type="PANTHER" id="PTHR11669">
    <property type="entry name" value="REPLICATION FACTOR C / DNA POLYMERASE III GAMMA-TAU SUBUNIT"/>
    <property type="match status" value="1"/>
</dbReference>
<dbReference type="SUPFAM" id="SSF52540">
    <property type="entry name" value="P-loop containing nucleoside triphosphate hydrolases"/>
    <property type="match status" value="1"/>
</dbReference>
<evidence type="ECO:0000256" key="2">
    <source>
        <dbReference type="ARBA" id="ARBA00022932"/>
    </source>
</evidence>
<evidence type="ECO:0000313" key="4">
    <source>
        <dbReference type="EMBL" id="MBA6412184.1"/>
    </source>
</evidence>
<dbReference type="InterPro" id="IPR027417">
    <property type="entry name" value="P-loop_NTPase"/>
</dbReference>
<dbReference type="Gene3D" id="3.40.50.300">
    <property type="entry name" value="P-loop containing nucleotide triphosphate hydrolases"/>
    <property type="match status" value="1"/>
</dbReference>
<sequence>MIELNALPVISAPLPWQSDAWSQCLQQLEQGRFPHALLISGAPGIGKSRFALALARLLLCHRPNAGHNCGECPACEHSRQGTHGDFRWVQAEGDSRVIKVDQIRDAINFAQWTAGFGQRKVLVLAPADDMNINSANALLKSLEEPAANTHMILVCQRLHGVPATVRSRCQLLKLPLPEAALSLDWLDQVTGDRQSSSALLKIAEQRPLQAEQLYREAGAEGALQQEDALTALVEHRMSVAEVHKVLGEVPPPELLIVLLSFVERWIKNMDAASLAASGRSAFALLDSLRLQQVAVAGGSNPNRQLFTESLLIRLRRELGPAQSNAKMPRNRRAMTK</sequence>
<dbReference type="GO" id="GO:0008408">
    <property type="term" value="F:3'-5' exonuclease activity"/>
    <property type="evidence" value="ECO:0007669"/>
    <property type="project" value="InterPro"/>
</dbReference>